<dbReference type="Pfam" id="PF13511">
    <property type="entry name" value="DUF4124"/>
    <property type="match status" value="1"/>
</dbReference>
<dbReference type="InterPro" id="IPR025392">
    <property type="entry name" value="DUF4124"/>
</dbReference>
<dbReference type="RefSeq" id="WP_102828821.1">
    <property type="nucleotide sequence ID" value="NZ_CP065721.1"/>
</dbReference>
<evidence type="ECO:0000256" key="1">
    <source>
        <dbReference type="SAM" id="MobiDB-lite"/>
    </source>
</evidence>
<evidence type="ECO:0008006" key="7">
    <source>
        <dbReference type="Google" id="ProtNLM"/>
    </source>
</evidence>
<reference evidence="5 6" key="1">
    <citation type="submission" date="2018-01" db="EMBL/GenBank/DDBJ databases">
        <title>Denitrification phenotypes of diverse strains of Pseudomonas stutzeri.</title>
        <authorList>
            <person name="Milligan D.A."/>
            <person name="Bergaust L."/>
            <person name="Bakken L.R."/>
            <person name="Frostegard A."/>
        </authorList>
    </citation>
    <scope>NUCLEOTIDE SEQUENCE [LARGE SCALE GENOMIC DNA]</scope>
    <source>
        <strain evidence="5 6">DSM 50238</strain>
    </source>
</reference>
<feature type="domain" description="DUF4124" evidence="4">
    <location>
        <begin position="17"/>
        <end position="59"/>
    </location>
</feature>
<dbReference type="AlphaFoldDB" id="A0A8E2QD55"/>
<name>A0A8E2QD55_9GAMM</name>
<feature type="chain" id="PRO_5034344221" description="DUF4124 domain-containing protein" evidence="2">
    <location>
        <begin position="23"/>
        <end position="164"/>
    </location>
</feature>
<accession>A0A8E2QD55</accession>
<gene>
    <name evidence="5" type="ORF">CXK95_12325</name>
</gene>
<evidence type="ECO:0000256" key="2">
    <source>
        <dbReference type="SAM" id="SignalP"/>
    </source>
</evidence>
<evidence type="ECO:0000313" key="5">
    <source>
        <dbReference type="EMBL" id="PNF76186.1"/>
    </source>
</evidence>
<proteinExistence type="predicted"/>
<evidence type="ECO:0000259" key="3">
    <source>
        <dbReference type="Pfam" id="PF04355"/>
    </source>
</evidence>
<dbReference type="Pfam" id="PF04355">
    <property type="entry name" value="BamE"/>
    <property type="match status" value="1"/>
</dbReference>
<feature type="compositionally biased region" description="Polar residues" evidence="1">
    <location>
        <begin position="67"/>
        <end position="81"/>
    </location>
</feature>
<dbReference type="Proteomes" id="UP000235881">
    <property type="component" value="Unassembled WGS sequence"/>
</dbReference>
<dbReference type="GO" id="GO:0019867">
    <property type="term" value="C:outer membrane"/>
    <property type="evidence" value="ECO:0007669"/>
    <property type="project" value="InterPro"/>
</dbReference>
<dbReference type="EMBL" id="POUK01000004">
    <property type="protein sequence ID" value="PNF76186.1"/>
    <property type="molecule type" value="Genomic_DNA"/>
</dbReference>
<dbReference type="InterPro" id="IPR007450">
    <property type="entry name" value="BamE_dom"/>
</dbReference>
<feature type="signal peptide" evidence="2">
    <location>
        <begin position="1"/>
        <end position="22"/>
    </location>
</feature>
<evidence type="ECO:0000259" key="4">
    <source>
        <dbReference type="Pfam" id="PF13511"/>
    </source>
</evidence>
<sequence length="164" mass="17705">MHYPLSATLFAFAILTSQAPAAATVFRCTDEAGRITYAQQGCPGGSDIQKQQAYNPSPGSGKAVKMATTNPRSTRKTTPSSDQLTIVAERHDGCGNRISGGERREAIIKQRILSGMTRSDVESALGRPSSVVSTNGRTRYRYEKSEGRARTVTFDEKGCVTGKR</sequence>
<organism evidence="5 6">
    <name type="scientific">Stutzerimonas degradans</name>
    <dbReference type="NCBI Taxonomy" id="2968968"/>
    <lineage>
        <taxon>Bacteria</taxon>
        <taxon>Pseudomonadati</taxon>
        <taxon>Pseudomonadota</taxon>
        <taxon>Gammaproteobacteria</taxon>
        <taxon>Pseudomonadales</taxon>
        <taxon>Pseudomonadaceae</taxon>
        <taxon>Stutzerimonas</taxon>
    </lineage>
</organism>
<evidence type="ECO:0000313" key="6">
    <source>
        <dbReference type="Proteomes" id="UP000235881"/>
    </source>
</evidence>
<protein>
    <recommendedName>
        <fullName evidence="7">DUF4124 domain-containing protein</fullName>
    </recommendedName>
</protein>
<feature type="region of interest" description="Disordered" evidence="1">
    <location>
        <begin position="53"/>
        <end position="81"/>
    </location>
</feature>
<feature type="domain" description="Outer membrane protein assembly factor BamE" evidence="3">
    <location>
        <begin position="111"/>
        <end position="162"/>
    </location>
</feature>
<comment type="caution">
    <text evidence="5">The sequence shown here is derived from an EMBL/GenBank/DDBJ whole genome shotgun (WGS) entry which is preliminary data.</text>
</comment>
<keyword evidence="2" id="KW-0732">Signal</keyword>
<keyword evidence="6" id="KW-1185">Reference proteome</keyword>